<dbReference type="InterPro" id="IPR014729">
    <property type="entry name" value="Rossmann-like_a/b/a_fold"/>
</dbReference>
<sequence>MVNILIPTDFSQASFRLAEQTVKTLDKEVNIILFHIYDMPNGISDLIRKDPPYAQMMNDSFRQNCKYLKYKYPDLIKKICFKYLTGNTQAVFNNFTEANEIDMIVCPDNYVFTKNHKTSINPVPFFKKVKYRC</sequence>
<dbReference type="RefSeq" id="WP_240832245.1">
    <property type="nucleotide sequence ID" value="NZ_JAKWBL010000004.1"/>
</dbReference>
<name>A0ABS9SPA6_9BACT</name>
<dbReference type="Gene3D" id="3.40.50.620">
    <property type="entry name" value="HUPs"/>
    <property type="match status" value="1"/>
</dbReference>
<comment type="caution">
    <text evidence="1">The sequence shown here is derived from an EMBL/GenBank/DDBJ whole genome shotgun (WGS) entry which is preliminary data.</text>
</comment>
<accession>A0ABS9SPA6</accession>
<proteinExistence type="predicted"/>
<dbReference type="EMBL" id="JAKWBL010000004">
    <property type="protein sequence ID" value="MCH5600239.1"/>
    <property type="molecule type" value="Genomic_DNA"/>
</dbReference>
<keyword evidence="2" id="KW-1185">Reference proteome</keyword>
<dbReference type="SUPFAM" id="SSF52402">
    <property type="entry name" value="Adenine nucleotide alpha hydrolases-like"/>
    <property type="match status" value="1"/>
</dbReference>
<gene>
    <name evidence="1" type="ORF">MKP09_21105</name>
</gene>
<organism evidence="1 2">
    <name type="scientific">Niabella ginsengisoli</name>
    <dbReference type="NCBI Taxonomy" id="522298"/>
    <lineage>
        <taxon>Bacteria</taxon>
        <taxon>Pseudomonadati</taxon>
        <taxon>Bacteroidota</taxon>
        <taxon>Chitinophagia</taxon>
        <taxon>Chitinophagales</taxon>
        <taxon>Chitinophagaceae</taxon>
        <taxon>Niabella</taxon>
    </lineage>
</organism>
<dbReference type="Proteomes" id="UP001202248">
    <property type="component" value="Unassembled WGS sequence"/>
</dbReference>
<evidence type="ECO:0000313" key="2">
    <source>
        <dbReference type="Proteomes" id="UP001202248"/>
    </source>
</evidence>
<reference evidence="1 2" key="1">
    <citation type="submission" date="2022-02" db="EMBL/GenBank/DDBJ databases">
        <authorList>
            <person name="Min J."/>
        </authorList>
    </citation>
    <scope>NUCLEOTIDE SEQUENCE [LARGE SCALE GENOMIC DNA]</scope>
    <source>
        <strain evidence="1 2">GR10-1</strain>
    </source>
</reference>
<evidence type="ECO:0000313" key="1">
    <source>
        <dbReference type="EMBL" id="MCH5600239.1"/>
    </source>
</evidence>
<protein>
    <submittedName>
        <fullName evidence="1">Universal stress protein</fullName>
    </submittedName>
</protein>